<evidence type="ECO:0000313" key="5">
    <source>
        <dbReference type="Proteomes" id="UP000254618"/>
    </source>
</evidence>
<protein>
    <submittedName>
        <fullName evidence="2">Uncharacterized protein</fullName>
    </submittedName>
</protein>
<sequence>MKTYTLTEEELEIEKCREVLLSKIEHIEYITADYLSKKYHKKIYELEPFAKFFSFYWAYTGKYFFEKKYNFNTKQYEEVSDDYIKKFEKLVDKKFKAFIKIIEVENYWKDAHNLDYISLYDY</sequence>
<name>A0A378URG6_9GAMM</name>
<proteinExistence type="predicted"/>
<reference evidence="1 4" key="1">
    <citation type="submission" date="2017-03" db="EMBL/GenBank/DDBJ databases">
        <title>Draft genome sequence of Moraxella equi CCUG 4950T type strain.</title>
        <authorList>
            <person name="Salva-Serra F."/>
            <person name="Engstrom-Jakobsson H."/>
            <person name="Thorell K."/>
            <person name="Jaen-Luchoro D."/>
            <person name="Gonzales-Siles L."/>
            <person name="Karlsson R."/>
            <person name="Yazdan S."/>
            <person name="Boulund F."/>
            <person name="Johnning A."/>
            <person name="Engstrand L."/>
            <person name="Kristiansson E."/>
            <person name="Moore E."/>
        </authorList>
    </citation>
    <scope>NUCLEOTIDE SEQUENCE [LARGE SCALE GENOMIC DNA]</scope>
    <source>
        <strain evidence="1 4">CCUG 4950</strain>
    </source>
</reference>
<reference evidence="2 5" key="2">
    <citation type="submission" date="2018-06" db="EMBL/GenBank/DDBJ databases">
        <authorList>
            <consortium name="Pathogen Informatics"/>
            <person name="Doyle S."/>
        </authorList>
    </citation>
    <scope>NUCLEOTIDE SEQUENCE [LARGE SCALE GENOMIC DNA]</scope>
    <source>
        <strain evidence="2 5">NCTC11012</strain>
    </source>
</reference>
<evidence type="ECO:0000313" key="1">
    <source>
        <dbReference type="EMBL" id="OPH35477.1"/>
    </source>
</evidence>
<gene>
    <name evidence="1" type="ORF">B5J93_10770</name>
    <name evidence="2" type="ORF">NCTC11012_03080</name>
    <name evidence="3" type="ORF">NCTC11012_03103</name>
</gene>
<dbReference type="RefSeq" id="WP_079326375.1">
    <property type="nucleotide sequence ID" value="NZ_MXAP01000115.1"/>
</dbReference>
<evidence type="ECO:0000313" key="4">
    <source>
        <dbReference type="Proteomes" id="UP000190777"/>
    </source>
</evidence>
<dbReference type="EMBL" id="MXAP01000115">
    <property type="protein sequence ID" value="OPH35477.1"/>
    <property type="molecule type" value="Genomic_DNA"/>
</dbReference>
<accession>A0A378URG6</accession>
<keyword evidence="4" id="KW-1185">Reference proteome</keyword>
<evidence type="ECO:0000313" key="3">
    <source>
        <dbReference type="EMBL" id="STZ82991.1"/>
    </source>
</evidence>
<dbReference type="AlphaFoldDB" id="A0A378URG6"/>
<organism evidence="2 5">
    <name type="scientific">Moraxella equi</name>
    <dbReference type="NCBI Taxonomy" id="60442"/>
    <lineage>
        <taxon>Bacteria</taxon>
        <taxon>Pseudomonadati</taxon>
        <taxon>Pseudomonadota</taxon>
        <taxon>Gammaproteobacteria</taxon>
        <taxon>Moraxellales</taxon>
        <taxon>Moraxellaceae</taxon>
        <taxon>Moraxella</taxon>
    </lineage>
</organism>
<evidence type="ECO:0000313" key="2">
    <source>
        <dbReference type="EMBL" id="STZ82968.1"/>
    </source>
</evidence>
<dbReference type="Proteomes" id="UP000190777">
    <property type="component" value="Unassembled WGS sequence"/>
</dbReference>
<dbReference type="EMBL" id="UGQF01000004">
    <property type="protein sequence ID" value="STZ82991.1"/>
    <property type="molecule type" value="Genomic_DNA"/>
</dbReference>
<dbReference type="EMBL" id="UGQF01000003">
    <property type="protein sequence ID" value="STZ82968.1"/>
    <property type="molecule type" value="Genomic_DNA"/>
</dbReference>
<dbReference type="Proteomes" id="UP000254618">
    <property type="component" value="Unassembled WGS sequence"/>
</dbReference>